<keyword evidence="3" id="KW-1185">Reference proteome</keyword>
<dbReference type="SUPFAM" id="SSF52540">
    <property type="entry name" value="P-loop containing nucleoside triphosphate hydrolases"/>
    <property type="match status" value="1"/>
</dbReference>
<gene>
    <name evidence="2" type="ORF">ACFO5X_16745</name>
</gene>
<feature type="domain" description="NadR/Ttd14 AAA" evidence="1">
    <location>
        <begin position="6"/>
        <end position="169"/>
    </location>
</feature>
<protein>
    <submittedName>
        <fullName evidence="2">AAA family ATPase</fullName>
    </submittedName>
</protein>
<comment type="caution">
    <text evidence="2">The sequence shown here is derived from an EMBL/GenBank/DDBJ whole genome shotgun (WGS) entry which is preliminary data.</text>
</comment>
<reference evidence="3" key="1">
    <citation type="journal article" date="2019" name="Int. J. Syst. Evol. Microbiol.">
        <title>The Global Catalogue of Microorganisms (GCM) 10K type strain sequencing project: providing services to taxonomists for standard genome sequencing and annotation.</title>
        <authorList>
            <consortium name="The Broad Institute Genomics Platform"/>
            <consortium name="The Broad Institute Genome Sequencing Center for Infectious Disease"/>
            <person name="Wu L."/>
            <person name="Ma J."/>
        </authorList>
    </citation>
    <scope>NUCLEOTIDE SEQUENCE [LARGE SCALE GENOMIC DNA]</scope>
    <source>
        <strain evidence="3">CGMCC 4.7283</strain>
    </source>
</reference>
<dbReference type="Gene3D" id="3.40.50.300">
    <property type="entry name" value="P-loop containing nucleotide triphosphate hydrolases"/>
    <property type="match status" value="1"/>
</dbReference>
<evidence type="ECO:0000313" key="2">
    <source>
        <dbReference type="EMBL" id="MFC4670215.1"/>
    </source>
</evidence>
<dbReference type="InterPro" id="IPR038727">
    <property type="entry name" value="NadR/Ttd14_AAA_dom"/>
</dbReference>
<organism evidence="2 3">
    <name type="scientific">Seohaeicola nanhaiensis</name>
    <dbReference type="NCBI Taxonomy" id="1387282"/>
    <lineage>
        <taxon>Bacteria</taxon>
        <taxon>Pseudomonadati</taxon>
        <taxon>Pseudomonadota</taxon>
        <taxon>Alphaproteobacteria</taxon>
        <taxon>Rhodobacterales</taxon>
        <taxon>Roseobacteraceae</taxon>
        <taxon>Seohaeicola</taxon>
    </lineage>
</organism>
<evidence type="ECO:0000313" key="3">
    <source>
        <dbReference type="Proteomes" id="UP001595973"/>
    </source>
</evidence>
<dbReference type="RefSeq" id="WP_380718981.1">
    <property type="nucleotide sequence ID" value="NZ_JBHSGI010000024.1"/>
</dbReference>
<dbReference type="InterPro" id="IPR027417">
    <property type="entry name" value="P-loop_NTPase"/>
</dbReference>
<proteinExistence type="predicted"/>
<name>A0ABV9KJ75_9RHOB</name>
<evidence type="ECO:0000259" key="1">
    <source>
        <dbReference type="Pfam" id="PF13521"/>
    </source>
</evidence>
<dbReference type="Pfam" id="PF13521">
    <property type="entry name" value="AAA_28"/>
    <property type="match status" value="1"/>
</dbReference>
<sequence length="180" mass="19403">MSARFHVITGGPGAGKTTLIEALAARGVAAMPEAGRAIIRDQLRIGGPGWHGADRGLFAELMLGWEMRSWQAAQVVDGPVLFDRGIPDVIGYLELYRGGAPDHVHAAAEVFRYDGVIFLAPPWREIFAQDAERGQSFDEAEATAAAMVRAYRGAGYRMVELPLAPVEDRVAFVLDRIGAG</sequence>
<dbReference type="Proteomes" id="UP001595973">
    <property type="component" value="Unassembled WGS sequence"/>
</dbReference>
<accession>A0ABV9KJ75</accession>
<dbReference type="EMBL" id="JBHSGI010000024">
    <property type="protein sequence ID" value="MFC4670215.1"/>
    <property type="molecule type" value="Genomic_DNA"/>
</dbReference>